<feature type="transmembrane region" description="Helical" evidence="2">
    <location>
        <begin position="152"/>
        <end position="175"/>
    </location>
</feature>
<dbReference type="EMBL" id="CP097320">
    <property type="protein sequence ID" value="UQX11969.1"/>
    <property type="molecule type" value="Genomic_DNA"/>
</dbReference>
<dbReference type="Proteomes" id="UP001056610">
    <property type="component" value="Chromosome"/>
</dbReference>
<name>A0ABY4QM68_9MYCO</name>
<gene>
    <name evidence="3" type="ORF">M5I08_06305</name>
</gene>
<dbReference type="RefSeq" id="WP_249763156.1">
    <property type="nucleotide sequence ID" value="NZ_CAJUXY010000002.1"/>
</dbReference>
<accession>A0ABY4QM68</accession>
<keyword evidence="2" id="KW-0472">Membrane</keyword>
<evidence type="ECO:0008006" key="5">
    <source>
        <dbReference type="Google" id="ProtNLM"/>
    </source>
</evidence>
<protein>
    <recommendedName>
        <fullName evidence="5">Transmembrane protein</fullName>
    </recommendedName>
</protein>
<reference evidence="3" key="1">
    <citation type="submission" date="2022-05" db="EMBL/GenBank/DDBJ databases">
        <title>A methanotrophic Mycobacterium dominates a cave microbial ecosystem.</title>
        <authorList>
            <person name="Van Spanning R.J.M."/>
            <person name="Guan Q."/>
            <person name="Melkonian C."/>
            <person name="Gallant J."/>
            <person name="Polerecky L."/>
            <person name="Flot J.-F."/>
            <person name="Brandt B.W."/>
            <person name="Braster M."/>
            <person name="Iturbe Espinoza P."/>
            <person name="Aerts J."/>
            <person name="Meima-Franke M."/>
            <person name="Piersma S.R."/>
            <person name="Bunduc C."/>
            <person name="Ummels R."/>
            <person name="Pain A."/>
            <person name="Fleming E.J."/>
            <person name="van der Wel N."/>
            <person name="Gherman V.D."/>
            <person name="Sarbu S.M."/>
            <person name="Bodelier P.L.E."/>
            <person name="Bitter W."/>
        </authorList>
    </citation>
    <scope>NUCLEOTIDE SEQUENCE</scope>
    <source>
        <strain evidence="3">Sulfur Cave</strain>
    </source>
</reference>
<organism evidence="3 4">
    <name type="scientific">Candidatus Mycobacterium methanotrophicum</name>
    <dbReference type="NCBI Taxonomy" id="2943498"/>
    <lineage>
        <taxon>Bacteria</taxon>
        <taxon>Bacillati</taxon>
        <taxon>Actinomycetota</taxon>
        <taxon>Actinomycetes</taxon>
        <taxon>Mycobacteriales</taxon>
        <taxon>Mycobacteriaceae</taxon>
        <taxon>Mycobacterium</taxon>
    </lineage>
</organism>
<proteinExistence type="predicted"/>
<feature type="region of interest" description="Disordered" evidence="1">
    <location>
        <begin position="1"/>
        <end position="75"/>
    </location>
</feature>
<evidence type="ECO:0000313" key="4">
    <source>
        <dbReference type="Proteomes" id="UP001056610"/>
    </source>
</evidence>
<evidence type="ECO:0000256" key="1">
    <source>
        <dbReference type="SAM" id="MobiDB-lite"/>
    </source>
</evidence>
<keyword evidence="4" id="KW-1185">Reference proteome</keyword>
<keyword evidence="2" id="KW-1133">Transmembrane helix</keyword>
<keyword evidence="2" id="KW-0812">Transmembrane</keyword>
<feature type="transmembrane region" description="Helical" evidence="2">
    <location>
        <begin position="126"/>
        <end position="146"/>
    </location>
</feature>
<feature type="transmembrane region" description="Helical" evidence="2">
    <location>
        <begin position="90"/>
        <end position="114"/>
    </location>
</feature>
<sequence>MDTDAFPKTEPYVPTFDTGVHHKAEPEPSATRRRWWRRRSDPSDSEIAEEPPGGRDPAEAAPKAQAPTSGPLHAPVPPTAVPGRYHYLRWWQFVLVVAAVWVPAGAIGAGLFYWWIHDRSAHKTPVVFVVLVYVVVCVLAGLMLAMVPDRALLSALGIAMLSAVFASVIAAAPLYGAFYCDHIQGQCLLGLIPY</sequence>
<evidence type="ECO:0000256" key="2">
    <source>
        <dbReference type="SAM" id="Phobius"/>
    </source>
</evidence>
<evidence type="ECO:0000313" key="3">
    <source>
        <dbReference type="EMBL" id="UQX11969.1"/>
    </source>
</evidence>